<keyword evidence="4 8" id="KW-0812">Transmembrane</keyword>
<feature type="transmembrane region" description="Helical" evidence="8">
    <location>
        <begin position="385"/>
        <end position="411"/>
    </location>
</feature>
<evidence type="ECO:0000256" key="8">
    <source>
        <dbReference type="SAM" id="Phobius"/>
    </source>
</evidence>
<accession>A0A9D4TKJ5</accession>
<feature type="transmembrane region" description="Helical" evidence="8">
    <location>
        <begin position="96"/>
        <end position="124"/>
    </location>
</feature>
<feature type="transmembrane region" description="Helical" evidence="8">
    <location>
        <begin position="180"/>
        <end position="200"/>
    </location>
</feature>
<evidence type="ECO:0000256" key="1">
    <source>
        <dbReference type="ARBA" id="ARBA00004127"/>
    </source>
</evidence>
<dbReference type="GO" id="GO:0015854">
    <property type="term" value="P:guanine transport"/>
    <property type="evidence" value="ECO:0007669"/>
    <property type="project" value="TreeGrafter"/>
</dbReference>
<dbReference type="AlphaFoldDB" id="A0A9D4TKJ5"/>
<feature type="transmembrane region" description="Helical" evidence="8">
    <location>
        <begin position="467"/>
        <end position="488"/>
    </location>
</feature>
<comment type="similarity">
    <text evidence="2">Belongs to the nucleobase:cation symporter-2 (NCS2) (TC 2.A.40) family. Azg-like subfamily.</text>
</comment>
<keyword evidence="10" id="KW-1185">Reference proteome</keyword>
<dbReference type="InterPro" id="IPR045018">
    <property type="entry name" value="Azg-like"/>
</dbReference>
<feature type="transmembrane region" description="Helical" evidence="8">
    <location>
        <begin position="303"/>
        <end position="320"/>
    </location>
</feature>
<dbReference type="PANTHER" id="PTHR43337">
    <property type="entry name" value="XANTHINE/URACIL PERMEASE C887.17-RELATED"/>
    <property type="match status" value="1"/>
</dbReference>
<organism evidence="9 10">
    <name type="scientific">Chlorella vulgaris</name>
    <name type="common">Green alga</name>
    <dbReference type="NCBI Taxonomy" id="3077"/>
    <lineage>
        <taxon>Eukaryota</taxon>
        <taxon>Viridiplantae</taxon>
        <taxon>Chlorophyta</taxon>
        <taxon>core chlorophytes</taxon>
        <taxon>Trebouxiophyceae</taxon>
        <taxon>Chlorellales</taxon>
        <taxon>Chlorellaceae</taxon>
        <taxon>Chlorella clade</taxon>
        <taxon>Chlorella</taxon>
    </lineage>
</organism>
<dbReference type="EMBL" id="SIDB01000009">
    <property type="protein sequence ID" value="KAI3428274.1"/>
    <property type="molecule type" value="Genomic_DNA"/>
</dbReference>
<comment type="subcellular location">
    <subcellularLocation>
        <location evidence="1">Endomembrane system</location>
        <topology evidence="1">Multi-pass membrane protein</topology>
    </subcellularLocation>
</comment>
<reference evidence="9" key="1">
    <citation type="journal article" date="2019" name="Plant J.">
        <title>Chlorella vulgaris genome assembly and annotation reveals the molecular basis for metabolic acclimation to high light conditions.</title>
        <authorList>
            <person name="Cecchin M."/>
            <person name="Marcolungo L."/>
            <person name="Rossato M."/>
            <person name="Girolomoni L."/>
            <person name="Cosentino E."/>
            <person name="Cuine S."/>
            <person name="Li-Beisson Y."/>
            <person name="Delledonne M."/>
            <person name="Ballottari M."/>
        </authorList>
    </citation>
    <scope>NUCLEOTIDE SEQUENCE</scope>
    <source>
        <strain evidence="9">211/11P</strain>
    </source>
</reference>
<reference evidence="9" key="2">
    <citation type="submission" date="2020-11" db="EMBL/GenBank/DDBJ databases">
        <authorList>
            <person name="Cecchin M."/>
            <person name="Marcolungo L."/>
            <person name="Rossato M."/>
            <person name="Girolomoni L."/>
            <person name="Cosentino E."/>
            <person name="Cuine S."/>
            <person name="Li-Beisson Y."/>
            <person name="Delledonne M."/>
            <person name="Ballottari M."/>
        </authorList>
    </citation>
    <scope>NUCLEOTIDE SEQUENCE</scope>
    <source>
        <strain evidence="9">211/11P</strain>
        <tissue evidence="9">Whole cell</tissue>
    </source>
</reference>
<feature type="transmembrane region" description="Helical" evidence="8">
    <location>
        <begin position="495"/>
        <end position="514"/>
    </location>
</feature>
<sequence>MGFLDRLNARAADSAFGRFFCIKERNTSLTQEIRGGSVTFLTVAYILAVNSAIITETGGMCVVNGTCLPAVPPAFQGEDTGTPDCQACITELRASLIAATAASCVIANFLMGILGNLPLAIAPAMGLNAYFTYTVVGFMGTGRVTYNAALAAVFIEGFIFVIITLLGVRSKLVELIPRSVMLATSAGIGLFLAFIGLQSAEGIGVSTYNSATLVTLGGCAPQYRTFQYTIPQSAIDNVGVPGAEADAICSLGDTGTVTTNGGLLIPSSTYACSSAGVMRAPTMWLGIAGGMIMCVFMAKNVKGAIIFGLLFVTFISWIPSDGNAARYIEKPNGCTAGNTNSVTGDPCLYTPEMRRWDYFKKVVSVPDTSQTAGKFDFSGFKDGNLWVALITFLYVDFLDATGTFYSMANFLSNFIPNFVDQKRKRFPRQTTAFLVDGVSISVGACLGTSPLTAFIESASGIKEGARTGIAAITISFCFFISLFFSPLLATIPPYATGPVLILCGALMVINILKIRWENVQEAVPAFLTMITMPITYSVAYGFIAGIIGWVIINGSVFAINFVQSYFWPKSDDPTLTRAGTWKIARQMTFHLDGDHEEEEDGSTKLGSEEAGHAAGGHAAEEDMMPPGAAKV</sequence>
<dbReference type="InterPro" id="IPR006043">
    <property type="entry name" value="NCS2"/>
</dbReference>
<feature type="transmembrane region" description="Helical" evidence="8">
    <location>
        <begin position="144"/>
        <end position="168"/>
    </location>
</feature>
<evidence type="ECO:0000256" key="6">
    <source>
        <dbReference type="ARBA" id="ARBA00023136"/>
    </source>
</evidence>
<comment type="caution">
    <text evidence="9">The sequence shown here is derived from an EMBL/GenBank/DDBJ whole genome shotgun (WGS) entry which is preliminary data.</text>
</comment>
<keyword evidence="5 8" id="KW-1133">Transmembrane helix</keyword>
<keyword evidence="3" id="KW-0813">Transport</keyword>
<dbReference type="PANTHER" id="PTHR43337:SF1">
    <property type="entry name" value="XANTHINE_URACIL PERMEASE C887.17-RELATED"/>
    <property type="match status" value="1"/>
</dbReference>
<gene>
    <name evidence="9" type="ORF">D9Q98_006653</name>
</gene>
<evidence type="ECO:0000256" key="4">
    <source>
        <dbReference type="ARBA" id="ARBA00022692"/>
    </source>
</evidence>
<dbReference type="GO" id="GO:0015853">
    <property type="term" value="P:adenine transport"/>
    <property type="evidence" value="ECO:0007669"/>
    <property type="project" value="TreeGrafter"/>
</dbReference>
<dbReference type="OrthoDB" id="431212at2759"/>
<dbReference type="Proteomes" id="UP001055712">
    <property type="component" value="Unassembled WGS sequence"/>
</dbReference>
<dbReference type="Pfam" id="PF00860">
    <property type="entry name" value="Xan_ur_permease"/>
    <property type="match status" value="2"/>
</dbReference>
<feature type="region of interest" description="Disordered" evidence="7">
    <location>
        <begin position="592"/>
        <end position="631"/>
    </location>
</feature>
<evidence type="ECO:0000313" key="9">
    <source>
        <dbReference type="EMBL" id="KAI3428274.1"/>
    </source>
</evidence>
<feature type="transmembrane region" description="Helical" evidence="8">
    <location>
        <begin position="276"/>
        <end position="296"/>
    </location>
</feature>
<evidence type="ECO:0000256" key="2">
    <source>
        <dbReference type="ARBA" id="ARBA00005697"/>
    </source>
</evidence>
<evidence type="ECO:0000256" key="7">
    <source>
        <dbReference type="SAM" id="MobiDB-lite"/>
    </source>
</evidence>
<feature type="transmembrane region" description="Helical" evidence="8">
    <location>
        <begin position="534"/>
        <end position="559"/>
    </location>
</feature>
<proteinExistence type="inferred from homology"/>
<dbReference type="GO" id="GO:0012505">
    <property type="term" value="C:endomembrane system"/>
    <property type="evidence" value="ECO:0007669"/>
    <property type="project" value="UniProtKB-SubCell"/>
</dbReference>
<dbReference type="GO" id="GO:0005886">
    <property type="term" value="C:plasma membrane"/>
    <property type="evidence" value="ECO:0007669"/>
    <property type="project" value="TreeGrafter"/>
</dbReference>
<dbReference type="GO" id="GO:0005345">
    <property type="term" value="F:purine nucleobase transmembrane transporter activity"/>
    <property type="evidence" value="ECO:0007669"/>
    <property type="project" value="TreeGrafter"/>
</dbReference>
<evidence type="ECO:0000256" key="5">
    <source>
        <dbReference type="ARBA" id="ARBA00022989"/>
    </source>
</evidence>
<evidence type="ECO:0000256" key="3">
    <source>
        <dbReference type="ARBA" id="ARBA00022448"/>
    </source>
</evidence>
<evidence type="ECO:0000313" key="10">
    <source>
        <dbReference type="Proteomes" id="UP001055712"/>
    </source>
</evidence>
<name>A0A9D4TKJ5_CHLVU</name>
<protein>
    <submittedName>
        <fullName evidence="9">Uncharacterized protein</fullName>
    </submittedName>
</protein>
<keyword evidence="6 8" id="KW-0472">Membrane</keyword>